<dbReference type="InterPro" id="IPR020568">
    <property type="entry name" value="Ribosomal_Su5_D2-typ_SF"/>
</dbReference>
<dbReference type="SUPFAM" id="SSF55060">
    <property type="entry name" value="GHMP Kinase, C-terminal domain"/>
    <property type="match status" value="1"/>
</dbReference>
<dbReference type="Gene3D" id="3.90.1150.10">
    <property type="entry name" value="Aspartate Aminotransferase, domain 1"/>
    <property type="match status" value="1"/>
</dbReference>
<dbReference type="Pfam" id="PF08544">
    <property type="entry name" value="GHMP_kinases_C"/>
    <property type="match status" value="1"/>
</dbReference>
<evidence type="ECO:0000256" key="13">
    <source>
        <dbReference type="ARBA" id="ARBA00022777"/>
    </source>
</evidence>
<accession>A0A316YLB5</accession>
<evidence type="ECO:0000313" key="35">
    <source>
        <dbReference type="Proteomes" id="UP000245768"/>
    </source>
</evidence>
<evidence type="ECO:0000256" key="20">
    <source>
        <dbReference type="ARBA" id="ARBA00023166"/>
    </source>
</evidence>
<evidence type="ECO:0000256" key="28">
    <source>
        <dbReference type="ARBA" id="ARBA00047517"/>
    </source>
</evidence>
<comment type="similarity">
    <text evidence="3">Belongs to the GHMP kinase family. Mevalonate kinase subfamily.</text>
</comment>
<proteinExistence type="inferred from homology"/>
<organism evidence="34 35">
    <name type="scientific">Acaromyces ingoldii</name>
    <dbReference type="NCBI Taxonomy" id="215250"/>
    <lineage>
        <taxon>Eukaryota</taxon>
        <taxon>Fungi</taxon>
        <taxon>Dikarya</taxon>
        <taxon>Basidiomycota</taxon>
        <taxon>Ustilaginomycotina</taxon>
        <taxon>Exobasidiomycetes</taxon>
        <taxon>Exobasidiales</taxon>
        <taxon>Cryptobasidiaceae</taxon>
        <taxon>Acaromyces</taxon>
    </lineage>
</organism>
<feature type="region of interest" description="Disordered" evidence="31">
    <location>
        <begin position="472"/>
        <end position="495"/>
    </location>
</feature>
<dbReference type="UniPathway" id="UPA00057">
    <property type="reaction ID" value="UER00098"/>
</dbReference>
<evidence type="ECO:0000256" key="19">
    <source>
        <dbReference type="ARBA" id="ARBA00023098"/>
    </source>
</evidence>
<reference evidence="34 35" key="1">
    <citation type="journal article" date="2018" name="Mol. Biol. Evol.">
        <title>Broad Genomic Sampling Reveals a Smut Pathogenic Ancestry of the Fungal Clade Ustilaginomycotina.</title>
        <authorList>
            <person name="Kijpornyongpan T."/>
            <person name="Mondo S.J."/>
            <person name="Barry K."/>
            <person name="Sandor L."/>
            <person name="Lee J."/>
            <person name="Lipzen A."/>
            <person name="Pangilinan J."/>
            <person name="LaButti K."/>
            <person name="Hainaut M."/>
            <person name="Henrissat B."/>
            <person name="Grigoriev I.V."/>
            <person name="Spatafora J.W."/>
            <person name="Aime M.C."/>
        </authorList>
    </citation>
    <scope>NUCLEOTIDE SEQUENCE [LARGE SCALE GENOMIC DNA]</scope>
    <source>
        <strain evidence="34 35">MCA 4198</strain>
    </source>
</reference>
<dbReference type="InterPro" id="IPR015421">
    <property type="entry name" value="PyrdxlP-dep_Trfase_major"/>
</dbReference>
<evidence type="ECO:0000313" key="34">
    <source>
        <dbReference type="EMBL" id="PWN88515.1"/>
    </source>
</evidence>
<evidence type="ECO:0000256" key="15">
    <source>
        <dbReference type="ARBA" id="ARBA00022842"/>
    </source>
</evidence>
<comment type="pathway">
    <text evidence="26">Amino-acid biosynthesis; L-methionine biosynthesis via de novo pathway; L-homocysteine from L-cystathionine: step 1/1.</text>
</comment>
<dbReference type="GO" id="GO:0016126">
    <property type="term" value="P:sterol biosynthetic process"/>
    <property type="evidence" value="ECO:0007669"/>
    <property type="project" value="UniProtKB-KW"/>
</dbReference>
<protein>
    <recommendedName>
        <fullName evidence="30">Cystathionine beta-lyase</fullName>
        <ecNumber evidence="5">2.7.1.36</ecNumber>
        <ecNumber evidence="6">4.4.1.13</ecNumber>
    </recommendedName>
    <alternativeName>
        <fullName evidence="27">Cysteine-S-conjugate beta-lyase</fullName>
    </alternativeName>
</protein>
<gene>
    <name evidence="34" type="ORF">FA10DRAFT_232386</name>
</gene>
<dbReference type="FunFam" id="3.30.70.890:FF:000003">
    <property type="entry name" value="Mevalonate kinase"/>
    <property type="match status" value="1"/>
</dbReference>
<dbReference type="SUPFAM" id="SSF54211">
    <property type="entry name" value="Ribosomal protein S5 domain 2-like"/>
    <property type="match status" value="1"/>
</dbReference>
<comment type="catalytic activity">
    <reaction evidence="24">
        <text>(R)-mevalonate + ATP = (R)-5-phosphomevalonate + ADP + H(+)</text>
        <dbReference type="Rhea" id="RHEA:17065"/>
        <dbReference type="ChEBI" id="CHEBI:15378"/>
        <dbReference type="ChEBI" id="CHEBI:30616"/>
        <dbReference type="ChEBI" id="CHEBI:36464"/>
        <dbReference type="ChEBI" id="CHEBI:58146"/>
        <dbReference type="ChEBI" id="CHEBI:456216"/>
        <dbReference type="EC" id="2.7.1.36"/>
    </reaction>
    <physiologicalReaction direction="left-to-right" evidence="24">
        <dbReference type="Rhea" id="RHEA:17066"/>
    </physiologicalReaction>
</comment>
<dbReference type="NCBIfam" id="TIGR01329">
    <property type="entry name" value="cysta_beta_ly_E"/>
    <property type="match status" value="1"/>
</dbReference>
<comment type="catalytic activity">
    <reaction evidence="29">
        <text>an S-substituted L-cysteine + H2O = a thiol + pyruvate + NH4(+)</text>
        <dbReference type="Rhea" id="RHEA:18121"/>
        <dbReference type="ChEBI" id="CHEBI:15361"/>
        <dbReference type="ChEBI" id="CHEBI:15377"/>
        <dbReference type="ChEBI" id="CHEBI:28938"/>
        <dbReference type="ChEBI" id="CHEBI:29256"/>
        <dbReference type="ChEBI" id="CHEBI:58717"/>
        <dbReference type="EC" id="4.4.1.13"/>
    </reaction>
</comment>
<evidence type="ECO:0000256" key="31">
    <source>
        <dbReference type="SAM" id="MobiDB-lite"/>
    </source>
</evidence>
<comment type="pathway">
    <text evidence="25">Isoprenoid biosynthesis; isopentenyl diphosphate biosynthesis via mevalonate pathway; isopentenyl diphosphate from (R)-mevalonate: step 1/3.</text>
</comment>
<dbReference type="Gene3D" id="3.40.640.10">
    <property type="entry name" value="Type I PLP-dependent aspartate aminotransferase-like (Major domain)"/>
    <property type="match status" value="1"/>
</dbReference>
<keyword evidence="12" id="KW-0547">Nucleotide-binding</keyword>
<dbReference type="InterPro" id="IPR006238">
    <property type="entry name" value="Cys_b_lyase_euk"/>
</dbReference>
<keyword evidence="17" id="KW-0752">Steroid biosynthesis</keyword>
<dbReference type="Gene3D" id="3.30.70.890">
    <property type="entry name" value="GHMP kinase, C-terminal domain"/>
    <property type="match status" value="1"/>
</dbReference>
<evidence type="ECO:0000256" key="22">
    <source>
        <dbReference type="ARBA" id="ARBA00023221"/>
    </source>
</evidence>
<dbReference type="NCBIfam" id="TIGR00549">
    <property type="entry name" value="mevalon_kin"/>
    <property type="match status" value="1"/>
</dbReference>
<dbReference type="SUPFAM" id="SSF53383">
    <property type="entry name" value="PLP-dependent transferases"/>
    <property type="match status" value="1"/>
</dbReference>
<evidence type="ECO:0000256" key="27">
    <source>
        <dbReference type="ARBA" id="ARBA00047213"/>
    </source>
</evidence>
<evidence type="ECO:0000256" key="25">
    <source>
        <dbReference type="ARBA" id="ARBA00029438"/>
    </source>
</evidence>
<evidence type="ECO:0000256" key="10">
    <source>
        <dbReference type="ARBA" id="ARBA00022679"/>
    </source>
</evidence>
<dbReference type="GO" id="GO:0047804">
    <property type="term" value="F:cysteine-S-conjugate beta-lyase activity"/>
    <property type="evidence" value="ECO:0007669"/>
    <property type="project" value="UniProtKB-EC"/>
</dbReference>
<dbReference type="InterPro" id="IPR000277">
    <property type="entry name" value="Cys/Met-Metab_PyrdxlP-dep_enz"/>
</dbReference>
<dbReference type="RefSeq" id="XP_025375713.1">
    <property type="nucleotide sequence ID" value="XM_025518905.1"/>
</dbReference>
<dbReference type="PANTHER" id="PTHR11808:SF50">
    <property type="entry name" value="CYSTATHIONINE BETA-LYASE"/>
    <property type="match status" value="1"/>
</dbReference>
<feature type="compositionally biased region" description="Low complexity" evidence="31">
    <location>
        <begin position="1"/>
        <end position="32"/>
    </location>
</feature>
<dbReference type="OrthoDB" id="2545919at2759"/>
<dbReference type="InterPro" id="IPR036554">
    <property type="entry name" value="GHMP_kinase_C_sf"/>
</dbReference>
<evidence type="ECO:0000256" key="16">
    <source>
        <dbReference type="ARBA" id="ARBA00022898"/>
    </source>
</evidence>
<dbReference type="PROSITE" id="PS00627">
    <property type="entry name" value="GHMP_KINASES_ATP"/>
    <property type="match status" value="1"/>
</dbReference>
<evidence type="ECO:0000256" key="9">
    <source>
        <dbReference type="ARBA" id="ARBA00022605"/>
    </source>
</evidence>
<evidence type="ECO:0000256" key="30">
    <source>
        <dbReference type="ARBA" id="ARBA00072331"/>
    </source>
</evidence>
<dbReference type="GO" id="GO:0046872">
    <property type="term" value="F:metal ion binding"/>
    <property type="evidence" value="ECO:0007669"/>
    <property type="project" value="UniProtKB-KW"/>
</dbReference>
<dbReference type="InterPro" id="IPR054542">
    <property type="entry name" value="Cys_met_metab_PP"/>
</dbReference>
<dbReference type="GO" id="GO:0071266">
    <property type="term" value="P:'de novo' L-methionine biosynthetic process"/>
    <property type="evidence" value="ECO:0007669"/>
    <property type="project" value="InterPro"/>
</dbReference>
<dbReference type="Proteomes" id="UP000245768">
    <property type="component" value="Unassembled WGS sequence"/>
</dbReference>
<keyword evidence="13" id="KW-0418">Kinase</keyword>
<keyword evidence="35" id="KW-1185">Reference proteome</keyword>
<dbReference type="InterPro" id="IPR013750">
    <property type="entry name" value="GHMP_kinase_C_dom"/>
</dbReference>
<dbReference type="Pfam" id="PF01053">
    <property type="entry name" value="Cys_Met_Meta_PP"/>
    <property type="match status" value="1"/>
</dbReference>
<dbReference type="STRING" id="215250.A0A316YLB5"/>
<dbReference type="AlphaFoldDB" id="A0A316YLB5"/>
<evidence type="ECO:0000256" key="29">
    <source>
        <dbReference type="ARBA" id="ARBA00047625"/>
    </source>
</evidence>
<sequence length="920" mass="97746">MTSSLSSLNASESSAPTSPAPSSIHGGPSSSSKVDRLRPQDRRSGPSGYRFSTTCATVDDPNHKDQYGASSTPIYMSATFKGLPGAEFDYSRSGNPTRSMLQHHLCQLQNCRYSFAVSSGMACLDVITRVLKPGERIIAGDDLYGGTNRLLTYLATHGGIQTDHVDTTDAEKVEQMLQTRATEHSLGQCGPIKMVLLETPTNPLLKICDLERCARAAKLYAPDAIVVVDNTMMSPYLMRPLELGVDVVYDSGTKYLSGHHDLMAGVIACDREDVGQQIAFTVNSIGNALTPMDSFLLLRGIKTLAVRMDRQQSTALLVASYLTSLGFKVNYPGLASHPGKEIHDAQASGPGAVLSFETGDKELSEGIVGATRLWGISVSFGCVNSLISMPCLMSHASIDPKVRAARRLPEDLIRLCVGIEDSRDLIEDLESALLKAGAIRRRRSSIPDGTLVSPSGIITSDQSISKLVDGMDKNKIETRGGDDEDGRLTKRPPLPASSLVVSAPGKVILFGEHAVVHGVTAIAASVALRCYAHVQPRDDDKVSITLPDLGIEHAWSIDSLPWGKVKTNDVATPAESLDEELHKAIETSVGNIVADDTARSHAASVAFLYLYMTLADRSSPNRGQSFVIRSALPIGAGLGSSAALSTCLASSLLYTHGHLPLPTADSSVAPASQTLINAYAFLSEKVMHGNPSGVDNSVATHGGALAFTRPNAARNALVKSEMASLKSSFGSVRFLLTDTKVPRDTKTLVAGVGARLKADPAGVGKTLDEIQHISDRAKDIFLSQQPAGSGEKGREAKLEGLSKLIVENHELLQTLGVSHESLEVVRRTTAERGLATKLTGAGGGGCAVTLLPDEMPKADVESLRAALEKNGFKCYETEVGGGGVAVLLDQSRNEESKEWFGKLPGSELASRLDGTAWSTA</sequence>
<feature type="compositionally biased region" description="Basic and acidic residues" evidence="31">
    <location>
        <begin position="33"/>
        <end position="44"/>
    </location>
</feature>
<dbReference type="EC" id="4.4.1.13" evidence="6"/>
<dbReference type="InterPro" id="IPR006205">
    <property type="entry name" value="Mev_gal_kin"/>
</dbReference>
<keyword evidence="20" id="KW-1207">Sterol metabolism</keyword>
<evidence type="ECO:0000256" key="8">
    <source>
        <dbReference type="ARBA" id="ARBA00022516"/>
    </source>
</evidence>
<dbReference type="GO" id="GO:0030170">
    <property type="term" value="F:pyridoxal phosphate binding"/>
    <property type="evidence" value="ECO:0007669"/>
    <property type="project" value="InterPro"/>
</dbReference>
<evidence type="ECO:0000256" key="4">
    <source>
        <dbReference type="ARBA" id="ARBA00009077"/>
    </source>
</evidence>
<keyword evidence="16" id="KW-0663">Pyridoxal phosphate</keyword>
<keyword evidence="23" id="KW-0456">Lyase</keyword>
<dbReference type="EMBL" id="KZ819638">
    <property type="protein sequence ID" value="PWN88515.1"/>
    <property type="molecule type" value="Genomic_DNA"/>
</dbReference>
<keyword evidence="11" id="KW-0479">Metal-binding</keyword>
<evidence type="ECO:0000256" key="3">
    <source>
        <dbReference type="ARBA" id="ARBA00006495"/>
    </source>
</evidence>
<dbReference type="GO" id="GO:0005737">
    <property type="term" value="C:cytoplasm"/>
    <property type="evidence" value="ECO:0007669"/>
    <property type="project" value="UniProtKB-SubCell"/>
</dbReference>
<evidence type="ECO:0000256" key="26">
    <source>
        <dbReference type="ARBA" id="ARBA00046315"/>
    </source>
</evidence>
<evidence type="ECO:0000256" key="11">
    <source>
        <dbReference type="ARBA" id="ARBA00022723"/>
    </source>
</evidence>
<comment type="catalytic activity">
    <reaction evidence="28">
        <text>L,L-cystathionine + H2O = L-homocysteine + pyruvate + NH4(+)</text>
        <dbReference type="Rhea" id="RHEA:13965"/>
        <dbReference type="ChEBI" id="CHEBI:15361"/>
        <dbReference type="ChEBI" id="CHEBI:15377"/>
        <dbReference type="ChEBI" id="CHEBI:28938"/>
        <dbReference type="ChEBI" id="CHEBI:58161"/>
        <dbReference type="ChEBI" id="CHEBI:58199"/>
    </reaction>
</comment>
<dbReference type="GO" id="GO:0005524">
    <property type="term" value="F:ATP binding"/>
    <property type="evidence" value="ECO:0007669"/>
    <property type="project" value="UniProtKB-KW"/>
</dbReference>
<dbReference type="EC" id="2.7.1.36" evidence="5"/>
<dbReference type="InterPro" id="IPR014721">
    <property type="entry name" value="Ribsml_uS5_D2-typ_fold_subgr"/>
</dbReference>
<dbReference type="FunFam" id="3.40.640.10:FF:000009">
    <property type="entry name" value="Cystathionine gamma-synthase homolog"/>
    <property type="match status" value="1"/>
</dbReference>
<dbReference type="InterPro" id="IPR015424">
    <property type="entry name" value="PyrdxlP-dep_Trfase"/>
</dbReference>
<evidence type="ECO:0000256" key="23">
    <source>
        <dbReference type="ARBA" id="ARBA00023239"/>
    </source>
</evidence>
<dbReference type="Pfam" id="PF00288">
    <property type="entry name" value="GHMP_kinases_N"/>
    <property type="match status" value="1"/>
</dbReference>
<feature type="domain" description="GHMP kinase C-terminal" evidence="33">
    <location>
        <begin position="798"/>
        <end position="860"/>
    </location>
</feature>
<dbReference type="InterPro" id="IPR015422">
    <property type="entry name" value="PyrdxlP-dep_Trfase_small"/>
</dbReference>
<dbReference type="InParanoid" id="A0A316YLB5"/>
<keyword evidence="7" id="KW-0963">Cytoplasm</keyword>
<evidence type="ECO:0000256" key="7">
    <source>
        <dbReference type="ARBA" id="ARBA00022490"/>
    </source>
</evidence>
<keyword evidence="19" id="KW-0443">Lipid metabolism</keyword>
<comment type="similarity">
    <text evidence="4">Belongs to the trans-sulfuration enzymes family.</text>
</comment>
<evidence type="ECO:0000259" key="32">
    <source>
        <dbReference type="Pfam" id="PF00288"/>
    </source>
</evidence>
<evidence type="ECO:0000259" key="33">
    <source>
        <dbReference type="Pfam" id="PF08544"/>
    </source>
</evidence>
<feature type="domain" description="GHMP kinase N-terminal" evidence="32">
    <location>
        <begin position="618"/>
        <end position="703"/>
    </location>
</feature>
<evidence type="ECO:0000256" key="2">
    <source>
        <dbReference type="ARBA" id="ARBA00004496"/>
    </source>
</evidence>
<keyword evidence="18" id="KW-0756">Sterol biosynthesis</keyword>
<feature type="region of interest" description="Disordered" evidence="31">
    <location>
        <begin position="1"/>
        <end position="64"/>
    </location>
</feature>
<dbReference type="FunFam" id="3.90.1150.10:FF:000013">
    <property type="entry name" value="Cystathionine beta-lyase"/>
    <property type="match status" value="1"/>
</dbReference>
<keyword evidence="9" id="KW-0028">Amino-acid biosynthesis</keyword>
<comment type="cofactor">
    <cofactor evidence="1">
        <name>pyridoxal 5'-phosphate</name>
        <dbReference type="ChEBI" id="CHEBI:597326"/>
    </cofactor>
</comment>
<dbReference type="PRINTS" id="PR00959">
    <property type="entry name" value="MEVGALKINASE"/>
</dbReference>
<keyword evidence="10" id="KW-0808">Transferase</keyword>
<evidence type="ECO:0000256" key="17">
    <source>
        <dbReference type="ARBA" id="ARBA00022955"/>
    </source>
</evidence>
<dbReference type="GO" id="GO:0019287">
    <property type="term" value="P:isopentenyl diphosphate biosynthetic process, mevalonate pathway"/>
    <property type="evidence" value="ECO:0007669"/>
    <property type="project" value="UniProtKB-UniPathway"/>
</dbReference>
<keyword evidence="15" id="KW-0460">Magnesium</keyword>
<dbReference type="GO" id="GO:0019346">
    <property type="term" value="P:transsulfuration"/>
    <property type="evidence" value="ECO:0007669"/>
    <property type="project" value="InterPro"/>
</dbReference>
<comment type="subcellular location">
    <subcellularLocation>
        <location evidence="2">Cytoplasm</location>
    </subcellularLocation>
</comment>
<evidence type="ECO:0000256" key="1">
    <source>
        <dbReference type="ARBA" id="ARBA00001933"/>
    </source>
</evidence>
<evidence type="ECO:0000256" key="21">
    <source>
        <dbReference type="ARBA" id="ARBA00023167"/>
    </source>
</evidence>
<dbReference type="PROSITE" id="PS00868">
    <property type="entry name" value="CYS_MET_METAB_PP"/>
    <property type="match status" value="1"/>
</dbReference>
<dbReference type="GeneID" id="37040821"/>
<evidence type="ECO:0000256" key="5">
    <source>
        <dbReference type="ARBA" id="ARBA00012103"/>
    </source>
</evidence>
<dbReference type="InterPro" id="IPR006203">
    <property type="entry name" value="GHMP_knse_ATP-bd_CS"/>
</dbReference>
<keyword evidence="21" id="KW-0486">Methionine biosynthesis</keyword>
<evidence type="ECO:0000256" key="14">
    <source>
        <dbReference type="ARBA" id="ARBA00022840"/>
    </source>
</evidence>
<dbReference type="CDD" id="cd00614">
    <property type="entry name" value="CGS_like"/>
    <property type="match status" value="1"/>
</dbReference>
<feature type="compositionally biased region" description="Basic and acidic residues" evidence="31">
    <location>
        <begin position="472"/>
        <end position="481"/>
    </location>
</feature>
<evidence type="ECO:0000256" key="24">
    <source>
        <dbReference type="ARBA" id="ARBA00029310"/>
    </source>
</evidence>
<evidence type="ECO:0000256" key="18">
    <source>
        <dbReference type="ARBA" id="ARBA00023011"/>
    </source>
</evidence>
<keyword evidence="14" id="KW-0067">ATP-binding</keyword>
<name>A0A316YLB5_9BASI</name>
<dbReference type="InterPro" id="IPR006204">
    <property type="entry name" value="GHMP_kinase_N_dom"/>
</dbReference>
<evidence type="ECO:0000256" key="6">
    <source>
        <dbReference type="ARBA" id="ARBA00012224"/>
    </source>
</evidence>
<evidence type="ECO:0000256" key="12">
    <source>
        <dbReference type="ARBA" id="ARBA00022741"/>
    </source>
</evidence>
<keyword evidence="22" id="KW-0753">Steroid metabolism</keyword>
<dbReference type="PANTHER" id="PTHR11808">
    <property type="entry name" value="TRANS-SULFURATION ENZYME FAMILY MEMBER"/>
    <property type="match status" value="1"/>
</dbReference>
<dbReference type="Gene3D" id="3.30.230.10">
    <property type="match status" value="1"/>
</dbReference>
<dbReference type="GO" id="GO:0004496">
    <property type="term" value="F:mevalonate kinase activity"/>
    <property type="evidence" value="ECO:0007669"/>
    <property type="project" value="UniProtKB-EC"/>
</dbReference>
<keyword evidence="8" id="KW-0444">Lipid biosynthesis</keyword>